<dbReference type="AlphaFoldDB" id="A0A1V4JCW5"/>
<name>A0A1V4JCW5_PATFA</name>
<dbReference type="Proteomes" id="UP000190648">
    <property type="component" value="Unassembled WGS sequence"/>
</dbReference>
<accession>A0A1V4JCW5</accession>
<sequence>MSGASNSSLFAGKPEVSGRADTSHAGCSCMLLSPVGQFCSSRTHGLDLLLMEPCSQAFSCVSVALSM</sequence>
<reference evidence="2 3" key="1">
    <citation type="submission" date="2016-02" db="EMBL/GenBank/DDBJ databases">
        <title>Band-tailed pigeon sequencing and assembly.</title>
        <authorList>
            <person name="Soares A.E."/>
            <person name="Novak B.J."/>
            <person name="Rice E.S."/>
            <person name="O'Connell B."/>
            <person name="Chang D."/>
            <person name="Weber S."/>
            <person name="Shapiro B."/>
        </authorList>
    </citation>
    <scope>NUCLEOTIDE SEQUENCE [LARGE SCALE GENOMIC DNA]</scope>
    <source>
        <strain evidence="2">BTP2013</strain>
        <tissue evidence="2">Blood</tissue>
    </source>
</reference>
<protein>
    <submittedName>
        <fullName evidence="2">Uncharacterized protein</fullName>
    </submittedName>
</protein>
<evidence type="ECO:0000313" key="2">
    <source>
        <dbReference type="EMBL" id="OPJ70038.1"/>
    </source>
</evidence>
<evidence type="ECO:0000313" key="3">
    <source>
        <dbReference type="Proteomes" id="UP000190648"/>
    </source>
</evidence>
<evidence type="ECO:0000256" key="1">
    <source>
        <dbReference type="SAM" id="MobiDB-lite"/>
    </source>
</evidence>
<dbReference type="EMBL" id="LSYS01007908">
    <property type="protein sequence ID" value="OPJ70038.1"/>
    <property type="molecule type" value="Genomic_DNA"/>
</dbReference>
<comment type="caution">
    <text evidence="2">The sequence shown here is derived from an EMBL/GenBank/DDBJ whole genome shotgun (WGS) entry which is preliminary data.</text>
</comment>
<feature type="region of interest" description="Disordered" evidence="1">
    <location>
        <begin position="1"/>
        <end position="23"/>
    </location>
</feature>
<gene>
    <name evidence="2" type="ORF">AV530_019289</name>
</gene>
<proteinExistence type="predicted"/>
<keyword evidence="3" id="KW-1185">Reference proteome</keyword>
<organism evidence="2 3">
    <name type="scientific">Patagioenas fasciata monilis</name>
    <dbReference type="NCBI Taxonomy" id="372326"/>
    <lineage>
        <taxon>Eukaryota</taxon>
        <taxon>Metazoa</taxon>
        <taxon>Chordata</taxon>
        <taxon>Craniata</taxon>
        <taxon>Vertebrata</taxon>
        <taxon>Euteleostomi</taxon>
        <taxon>Archelosauria</taxon>
        <taxon>Archosauria</taxon>
        <taxon>Dinosauria</taxon>
        <taxon>Saurischia</taxon>
        <taxon>Theropoda</taxon>
        <taxon>Coelurosauria</taxon>
        <taxon>Aves</taxon>
        <taxon>Neognathae</taxon>
        <taxon>Neoaves</taxon>
        <taxon>Columbimorphae</taxon>
        <taxon>Columbiformes</taxon>
        <taxon>Columbidae</taxon>
        <taxon>Patagioenas</taxon>
    </lineage>
</organism>